<feature type="transmembrane region" description="Helical" evidence="8">
    <location>
        <begin position="312"/>
        <end position="336"/>
    </location>
</feature>
<dbReference type="AlphaFoldDB" id="A0A386Z807"/>
<dbReference type="Gene3D" id="3.40.50.720">
    <property type="entry name" value="NAD(P)-binding Rossmann-like Domain"/>
    <property type="match status" value="1"/>
</dbReference>
<evidence type="ECO:0000256" key="5">
    <source>
        <dbReference type="ARBA" id="ARBA00022989"/>
    </source>
</evidence>
<keyword evidence="11" id="KW-1185">Reference proteome</keyword>
<evidence type="ECO:0000256" key="6">
    <source>
        <dbReference type="ARBA" id="ARBA00023136"/>
    </source>
</evidence>
<feature type="transmembrane region" description="Helical" evidence="8">
    <location>
        <begin position="73"/>
        <end position="92"/>
    </location>
</feature>
<dbReference type="Proteomes" id="UP000267164">
    <property type="component" value="Chromosome"/>
</dbReference>
<organism evidence="10 11">
    <name type="scientific">Nocardia yunnanensis</name>
    <dbReference type="NCBI Taxonomy" id="2382165"/>
    <lineage>
        <taxon>Bacteria</taxon>
        <taxon>Bacillati</taxon>
        <taxon>Actinomycetota</taxon>
        <taxon>Actinomycetes</taxon>
        <taxon>Mycobacteriales</taxon>
        <taxon>Nocardiaceae</taxon>
        <taxon>Nocardia</taxon>
    </lineage>
</organism>
<evidence type="ECO:0000259" key="9">
    <source>
        <dbReference type="Pfam" id="PF02397"/>
    </source>
</evidence>
<evidence type="ECO:0000256" key="8">
    <source>
        <dbReference type="SAM" id="Phobius"/>
    </source>
</evidence>
<keyword evidence="4 8" id="KW-0812">Transmembrane</keyword>
<dbReference type="GO" id="GO:0016780">
    <property type="term" value="F:phosphotransferase activity, for other substituted phosphate groups"/>
    <property type="evidence" value="ECO:0007669"/>
    <property type="project" value="TreeGrafter"/>
</dbReference>
<dbReference type="Pfam" id="PF13727">
    <property type="entry name" value="CoA_binding_3"/>
    <property type="match status" value="1"/>
</dbReference>
<dbReference type="GO" id="GO:0016020">
    <property type="term" value="C:membrane"/>
    <property type="evidence" value="ECO:0007669"/>
    <property type="project" value="UniProtKB-SubCell"/>
</dbReference>
<dbReference type="InterPro" id="IPR017475">
    <property type="entry name" value="EPS_sugar_tfrase"/>
</dbReference>
<comment type="similarity">
    <text evidence="2">Belongs to the bacterial sugar transferase family.</text>
</comment>
<evidence type="ECO:0000256" key="1">
    <source>
        <dbReference type="ARBA" id="ARBA00004141"/>
    </source>
</evidence>
<feature type="region of interest" description="Disordered" evidence="7">
    <location>
        <begin position="1"/>
        <end position="26"/>
    </location>
</feature>
<evidence type="ECO:0000313" key="10">
    <source>
        <dbReference type="EMBL" id="AYF73758.1"/>
    </source>
</evidence>
<accession>A0A386Z807</accession>
<evidence type="ECO:0000256" key="7">
    <source>
        <dbReference type="SAM" id="MobiDB-lite"/>
    </source>
</evidence>
<keyword evidence="3 10" id="KW-0808">Transferase</keyword>
<comment type="subcellular location">
    <subcellularLocation>
        <location evidence="1">Membrane</location>
        <topology evidence="1">Multi-pass membrane protein</topology>
    </subcellularLocation>
</comment>
<evidence type="ECO:0000313" key="11">
    <source>
        <dbReference type="Proteomes" id="UP000267164"/>
    </source>
</evidence>
<evidence type="ECO:0000256" key="2">
    <source>
        <dbReference type="ARBA" id="ARBA00006464"/>
    </source>
</evidence>
<sequence>MSYNISAGRAVRANRPPRPEPRSDRERWQADYARRLFISDLCVVVLCVGFGQWVRFGGSGAEPPLASQLPLEVRYTMVSIVLAVAWSATLALSGTRSPRVIGSGTEEYRRVVAASLKLFGGIAIVSLLLRVDIARGYLAIALPVGMLGLMVERRLWRRWVAVRRARGAYRTAVLVVGSPEAARAMVAAFSRDRDSGYQVIGVCTRDDGVLVDRVVEVGGREIPVVAGDHDVIDAVRRTGADTVAVTATDNLGPADFRRMAWELDELGAELIVTPGLVDIAGTRLTHRVLADMPMLHVEKPQYDRAKSIRKGVFDFCFALAALFAIAPALCLIALAVKVTSRGPVFYLSERIGRDGRPFRMIKFRSMYADAEAHISALIESNGGNPLFFKVRDDPRITSVGKVIRKYSLDELPQFLNVLRGEMSIVGPRPQVQREVDSYDGVMRRRLLVKPGVTGLWQVSGRSDLTPEDAMRLDLSYVENWSMVLDLLLIAKTIGAVTKGEGAY</sequence>
<feature type="domain" description="Bacterial sugar transferase" evidence="9">
    <location>
        <begin position="310"/>
        <end position="497"/>
    </location>
</feature>
<name>A0A386Z807_9NOCA</name>
<feature type="compositionally biased region" description="Basic and acidic residues" evidence="7">
    <location>
        <begin position="17"/>
        <end position="26"/>
    </location>
</feature>
<feature type="transmembrane region" description="Helical" evidence="8">
    <location>
        <begin position="32"/>
        <end position="53"/>
    </location>
</feature>
<keyword evidence="5 8" id="KW-1133">Transmembrane helix</keyword>
<dbReference type="InterPro" id="IPR003362">
    <property type="entry name" value="Bact_transf"/>
</dbReference>
<feature type="transmembrane region" description="Helical" evidence="8">
    <location>
        <begin position="112"/>
        <end position="131"/>
    </location>
</feature>
<dbReference type="KEGG" id="nyu:D7D52_07680"/>
<feature type="transmembrane region" description="Helical" evidence="8">
    <location>
        <begin position="137"/>
        <end position="156"/>
    </location>
</feature>
<evidence type="ECO:0000256" key="4">
    <source>
        <dbReference type="ARBA" id="ARBA00022692"/>
    </source>
</evidence>
<protein>
    <submittedName>
        <fullName evidence="10">Sugar transferase</fullName>
    </submittedName>
</protein>
<dbReference type="Pfam" id="PF02397">
    <property type="entry name" value="Bac_transf"/>
    <property type="match status" value="1"/>
</dbReference>
<dbReference type="NCBIfam" id="TIGR03025">
    <property type="entry name" value="EPS_sugtrans"/>
    <property type="match status" value="1"/>
</dbReference>
<evidence type="ECO:0000256" key="3">
    <source>
        <dbReference type="ARBA" id="ARBA00022679"/>
    </source>
</evidence>
<dbReference type="OrthoDB" id="9808602at2"/>
<gene>
    <name evidence="10" type="ORF">D7D52_07680</name>
</gene>
<dbReference type="PANTHER" id="PTHR30576">
    <property type="entry name" value="COLANIC BIOSYNTHESIS UDP-GLUCOSE LIPID CARRIER TRANSFERASE"/>
    <property type="match status" value="1"/>
</dbReference>
<dbReference type="EMBL" id="CP032568">
    <property type="protein sequence ID" value="AYF73758.1"/>
    <property type="molecule type" value="Genomic_DNA"/>
</dbReference>
<proteinExistence type="inferred from homology"/>
<dbReference type="RefSeq" id="WP_120735684.1">
    <property type="nucleotide sequence ID" value="NZ_CP032568.1"/>
</dbReference>
<keyword evidence="6 8" id="KW-0472">Membrane</keyword>
<dbReference type="PANTHER" id="PTHR30576:SF10">
    <property type="entry name" value="SLL5057 PROTEIN"/>
    <property type="match status" value="1"/>
</dbReference>
<reference evidence="10 11" key="1">
    <citation type="submission" date="2018-09" db="EMBL/GenBank/DDBJ databases">
        <title>Nocardia yunnanensis sp. nov., an actinomycete isolated from a soil sample.</title>
        <authorList>
            <person name="Zhang J."/>
        </authorList>
    </citation>
    <scope>NUCLEOTIDE SEQUENCE [LARGE SCALE GENOMIC DNA]</scope>
    <source>
        <strain evidence="10 11">CFHS0054</strain>
    </source>
</reference>